<dbReference type="InterPro" id="IPR047713">
    <property type="entry name" value="DHCW_cupin"/>
</dbReference>
<dbReference type="EMBL" id="CP011125">
    <property type="protein sequence ID" value="AKF04310.1"/>
    <property type="molecule type" value="Genomic_DNA"/>
</dbReference>
<evidence type="ECO:0008006" key="3">
    <source>
        <dbReference type="Google" id="ProtNLM"/>
    </source>
</evidence>
<dbReference type="RefSeq" id="WP_053231662.1">
    <property type="nucleotide sequence ID" value="NZ_CP011125.1"/>
</dbReference>
<dbReference type="NCBIfam" id="NF038084">
    <property type="entry name" value="DHCW_cupin"/>
    <property type="match status" value="1"/>
</dbReference>
<reference evidence="1 2" key="1">
    <citation type="submission" date="2015-03" db="EMBL/GenBank/DDBJ databases">
        <title>Genome assembly of Sandaracinus amylolyticus DSM 53668.</title>
        <authorList>
            <person name="Sharma G."/>
            <person name="Subramanian S."/>
        </authorList>
    </citation>
    <scope>NUCLEOTIDE SEQUENCE [LARGE SCALE GENOMIC DNA]</scope>
    <source>
        <strain evidence="1 2">DSM 53668</strain>
    </source>
</reference>
<evidence type="ECO:0000313" key="1">
    <source>
        <dbReference type="EMBL" id="AKF04310.1"/>
    </source>
</evidence>
<dbReference type="InterPro" id="IPR011051">
    <property type="entry name" value="RmlC_Cupin_sf"/>
</dbReference>
<dbReference type="InterPro" id="IPR014710">
    <property type="entry name" value="RmlC-like_jellyroll"/>
</dbReference>
<dbReference type="Gene3D" id="2.60.120.10">
    <property type="entry name" value="Jelly Rolls"/>
    <property type="match status" value="1"/>
</dbReference>
<sequence length="109" mass="12044">MKIESVPFTTTDLRTIAPTIHAGLRGEAIWRTFEMGNVRVRRVEYTPGYEADHWCERGHVLHVLEGTLVTHLADGRVLTLTEGMTYVVAEGAEPHRSSAPGGATLFIVD</sequence>
<proteinExistence type="predicted"/>
<evidence type="ECO:0000313" key="2">
    <source>
        <dbReference type="Proteomes" id="UP000034883"/>
    </source>
</evidence>
<gene>
    <name evidence="1" type="ORF">DB32_001459</name>
</gene>
<dbReference type="KEGG" id="samy:DB32_001459"/>
<protein>
    <recommendedName>
        <fullName evidence="3">Cupin 2 conserved barrel domain-containing protein</fullName>
    </recommendedName>
</protein>
<organism evidence="1 2">
    <name type="scientific">Sandaracinus amylolyticus</name>
    <dbReference type="NCBI Taxonomy" id="927083"/>
    <lineage>
        <taxon>Bacteria</taxon>
        <taxon>Pseudomonadati</taxon>
        <taxon>Myxococcota</taxon>
        <taxon>Polyangia</taxon>
        <taxon>Polyangiales</taxon>
        <taxon>Sandaracinaceae</taxon>
        <taxon>Sandaracinus</taxon>
    </lineage>
</organism>
<name>A0A0F6YGU0_9BACT</name>
<accession>A0A0F6YGU0</accession>
<dbReference type="SUPFAM" id="SSF51182">
    <property type="entry name" value="RmlC-like cupins"/>
    <property type="match status" value="1"/>
</dbReference>
<dbReference type="OrthoDB" id="9794443at2"/>
<dbReference type="AlphaFoldDB" id="A0A0F6YGU0"/>
<dbReference type="Proteomes" id="UP000034883">
    <property type="component" value="Chromosome"/>
</dbReference>
<dbReference type="STRING" id="927083.DB32_001459"/>
<keyword evidence="2" id="KW-1185">Reference proteome</keyword>